<dbReference type="SUPFAM" id="SSF52096">
    <property type="entry name" value="ClpP/crotonase"/>
    <property type="match status" value="1"/>
</dbReference>
<comment type="caution">
    <text evidence="1">The sequence shown here is derived from an EMBL/GenBank/DDBJ whole genome shotgun (WGS) entry which is preliminary data.</text>
</comment>
<accession>A0A941IRV1</accession>
<dbReference type="NCBIfam" id="NF042431">
    <property type="entry name" value="EnCoAhydt_DpgB"/>
    <property type="match status" value="1"/>
</dbReference>
<dbReference type="PROSITE" id="PS00166">
    <property type="entry name" value="ENOYL_COA_HYDRATASE"/>
    <property type="match status" value="1"/>
</dbReference>
<dbReference type="PANTHER" id="PTHR43459">
    <property type="entry name" value="ENOYL-COA HYDRATASE"/>
    <property type="match status" value="1"/>
</dbReference>
<protein>
    <submittedName>
        <fullName evidence="1">Enoyl-CoA hydratase/isomerase family protein</fullName>
    </submittedName>
</protein>
<dbReference type="PANTHER" id="PTHR43459:SF1">
    <property type="entry name" value="EG:BACN32G11.4 PROTEIN"/>
    <property type="match status" value="1"/>
</dbReference>
<evidence type="ECO:0000313" key="1">
    <source>
        <dbReference type="EMBL" id="MBR7835707.1"/>
    </source>
</evidence>
<proteinExistence type="predicted"/>
<reference evidence="1" key="1">
    <citation type="submission" date="2021-04" db="EMBL/GenBank/DDBJ databases">
        <title>Genome based classification of Actinospica acidithermotolerans sp. nov., an actinobacterium isolated from an Indonesian hot spring.</title>
        <authorList>
            <person name="Kusuma A.B."/>
            <person name="Putra K.E."/>
            <person name="Nafisah S."/>
            <person name="Loh J."/>
            <person name="Nouioui I."/>
            <person name="Goodfellow M."/>
        </authorList>
    </citation>
    <scope>NUCLEOTIDE SEQUENCE</scope>
    <source>
        <strain evidence="1">CSCA 57</strain>
    </source>
</reference>
<dbReference type="AlphaFoldDB" id="A0A941IRV1"/>
<dbReference type="InterPro" id="IPR018376">
    <property type="entry name" value="Enoyl-CoA_hyd/isom_CS"/>
</dbReference>
<dbReference type="RefSeq" id="WP_212530199.1">
    <property type="nucleotide sequence ID" value="NZ_JAGSOG010000106.1"/>
</dbReference>
<evidence type="ECO:0000313" key="2">
    <source>
        <dbReference type="Proteomes" id="UP000675781"/>
    </source>
</evidence>
<dbReference type="InterPro" id="IPR029045">
    <property type="entry name" value="ClpP/crotonase-like_dom_sf"/>
</dbReference>
<organism evidence="1 2">
    <name type="scientific">Actinospica durhamensis</name>
    <dbReference type="NCBI Taxonomy" id="1508375"/>
    <lineage>
        <taxon>Bacteria</taxon>
        <taxon>Bacillati</taxon>
        <taxon>Actinomycetota</taxon>
        <taxon>Actinomycetes</taxon>
        <taxon>Catenulisporales</taxon>
        <taxon>Actinospicaceae</taxon>
        <taxon>Actinospica</taxon>
    </lineage>
</organism>
<dbReference type="Proteomes" id="UP000675781">
    <property type="component" value="Unassembled WGS sequence"/>
</dbReference>
<gene>
    <name evidence="1" type="ORF">KDL01_20695</name>
</gene>
<name>A0A941IRV1_9ACTN</name>
<keyword evidence="2" id="KW-1185">Reference proteome</keyword>
<dbReference type="Gene3D" id="3.90.226.10">
    <property type="entry name" value="2-enoyl-CoA Hydratase, Chain A, domain 1"/>
    <property type="match status" value="1"/>
</dbReference>
<dbReference type="EMBL" id="JAGSOG010000106">
    <property type="protein sequence ID" value="MBR7835707.1"/>
    <property type="molecule type" value="Genomic_DNA"/>
</dbReference>
<sequence length="225" mass="23406">MIPARTDHTELRLRFDGRRPLSADLVAEVTGFADRLEAEPGSVGVLELSGAPIDPFPGRVGIQLVNRWERGLRRLELAAAATVAVLSGECGGAALDVLLTTDYRVATRDTSLMLTAGGGAAWPGMSLYRLANQVGVGRLRGSVLLGRPLSALEAAGLSLLDEVVDDAGAAMRTAGSVAGGLGGHQGQDVAIRRRLMLDAAVTSYEEALGAHLAACDRALRLAGRS</sequence>
<dbReference type="GO" id="GO:0003824">
    <property type="term" value="F:catalytic activity"/>
    <property type="evidence" value="ECO:0007669"/>
    <property type="project" value="InterPro"/>
</dbReference>
<dbReference type="InterPro" id="IPR053545">
    <property type="entry name" value="Enoyl-CoA_hydratase-like"/>
</dbReference>